<dbReference type="STRING" id="1437606.BBOH_0365"/>
<dbReference type="GO" id="GO:0005524">
    <property type="term" value="F:ATP binding"/>
    <property type="evidence" value="ECO:0007669"/>
    <property type="project" value="UniProtKB-KW"/>
</dbReference>
<gene>
    <name evidence="6" type="ORF">BBOH_0365</name>
</gene>
<dbReference type="EC" id="3.6.3.24" evidence="6"/>
<evidence type="ECO:0000256" key="4">
    <source>
        <dbReference type="SAM" id="MobiDB-lite"/>
    </source>
</evidence>
<feature type="domain" description="ABC transporter" evidence="5">
    <location>
        <begin position="13"/>
        <end position="289"/>
    </location>
</feature>
<dbReference type="eggNOG" id="COG4608">
    <property type="taxonomic scope" value="Bacteria"/>
</dbReference>
<evidence type="ECO:0000313" key="6">
    <source>
        <dbReference type="EMBL" id="KFI46891.1"/>
    </source>
</evidence>
<proteinExistence type="predicted"/>
<evidence type="ECO:0000259" key="5">
    <source>
        <dbReference type="PROSITE" id="PS50893"/>
    </source>
</evidence>
<dbReference type="PROSITE" id="PS00211">
    <property type="entry name" value="ABC_TRANSPORTER_1"/>
    <property type="match status" value="1"/>
</dbReference>
<evidence type="ECO:0000256" key="3">
    <source>
        <dbReference type="ARBA" id="ARBA00022840"/>
    </source>
</evidence>
<name>A0A086ZK41_9BIFI</name>
<comment type="caution">
    <text evidence="6">The sequence shown here is derived from an EMBL/GenBank/DDBJ whole genome shotgun (WGS) entry which is preliminary data.</text>
</comment>
<dbReference type="Gene3D" id="3.40.50.300">
    <property type="entry name" value="P-loop containing nucleotide triphosphate hydrolases"/>
    <property type="match status" value="1"/>
</dbReference>
<evidence type="ECO:0000256" key="1">
    <source>
        <dbReference type="ARBA" id="ARBA00022448"/>
    </source>
</evidence>
<keyword evidence="6" id="KW-0378">Hydrolase</keyword>
<sequence length="294" mass="31034">MVGNMDEKRTGILRGVGITRSFGRHSALAGVNVEVEAGRCLAIIGGSGSGKSTLVRILLGLDSPTSGSVDYRGLPVSGPRSAGYRALRRESGLVFQNPFASLDPRWTVGRSIAEPLAIGGGHSGDNSSDHAVSGRKNTDGWSARLGGLFGMGGRRRLSHDRLRGRAARALALTGLDPAEFLDRYPADLSGGQAQRVAIARAVVAEPNIIAADEPMSAIDVAARLQILDAFAAIREQRPNTALIIVSHDLGVVQHIADRILVLHEGLIEQEGTVAEVLGNPTSDYTRQLVAAAQW</sequence>
<dbReference type="InterPro" id="IPR017871">
    <property type="entry name" value="ABC_transporter-like_CS"/>
</dbReference>
<dbReference type="InterPro" id="IPR003593">
    <property type="entry name" value="AAA+_ATPase"/>
</dbReference>
<keyword evidence="7" id="KW-1185">Reference proteome</keyword>
<dbReference type="CDD" id="cd03257">
    <property type="entry name" value="ABC_NikE_OppD_transporters"/>
    <property type="match status" value="1"/>
</dbReference>
<dbReference type="InterPro" id="IPR003439">
    <property type="entry name" value="ABC_transporter-like_ATP-bd"/>
</dbReference>
<dbReference type="PROSITE" id="PS50893">
    <property type="entry name" value="ABC_TRANSPORTER_2"/>
    <property type="match status" value="1"/>
</dbReference>
<feature type="region of interest" description="Disordered" evidence="4">
    <location>
        <begin position="118"/>
        <end position="138"/>
    </location>
</feature>
<protein>
    <submittedName>
        <fullName evidence="6">ABC transporter, ATP-binding protein</fullName>
        <ecNumber evidence="6">3.6.3.24</ecNumber>
    </submittedName>
</protein>
<dbReference type="AlphaFoldDB" id="A0A086ZK41"/>
<organism evidence="6 7">
    <name type="scientific">Bifidobacterium bohemicum DSM 22767</name>
    <dbReference type="NCBI Taxonomy" id="1437606"/>
    <lineage>
        <taxon>Bacteria</taxon>
        <taxon>Bacillati</taxon>
        <taxon>Actinomycetota</taxon>
        <taxon>Actinomycetes</taxon>
        <taxon>Bifidobacteriales</taxon>
        <taxon>Bifidobacteriaceae</taxon>
        <taxon>Bifidobacterium</taxon>
    </lineage>
</organism>
<dbReference type="GO" id="GO:0016887">
    <property type="term" value="F:ATP hydrolysis activity"/>
    <property type="evidence" value="ECO:0007669"/>
    <property type="project" value="InterPro"/>
</dbReference>
<evidence type="ECO:0000256" key="2">
    <source>
        <dbReference type="ARBA" id="ARBA00022741"/>
    </source>
</evidence>
<keyword evidence="1" id="KW-0813">Transport</keyword>
<dbReference type="SMART" id="SM00382">
    <property type="entry name" value="AAA"/>
    <property type="match status" value="1"/>
</dbReference>
<dbReference type="SUPFAM" id="SSF52540">
    <property type="entry name" value="P-loop containing nucleoside triphosphate hydrolases"/>
    <property type="match status" value="1"/>
</dbReference>
<dbReference type="PANTHER" id="PTHR43776">
    <property type="entry name" value="TRANSPORT ATP-BINDING PROTEIN"/>
    <property type="match status" value="1"/>
</dbReference>
<dbReference type="EMBL" id="JGYP01000001">
    <property type="protein sequence ID" value="KFI46891.1"/>
    <property type="molecule type" value="Genomic_DNA"/>
</dbReference>
<dbReference type="InterPro" id="IPR027417">
    <property type="entry name" value="P-loop_NTPase"/>
</dbReference>
<dbReference type="InterPro" id="IPR050319">
    <property type="entry name" value="ABC_transp_ATP-bind"/>
</dbReference>
<dbReference type="Proteomes" id="UP000029096">
    <property type="component" value="Unassembled WGS sequence"/>
</dbReference>
<keyword evidence="3 6" id="KW-0067">ATP-binding</keyword>
<accession>A0A086ZK41</accession>
<reference evidence="6 7" key="1">
    <citation type="submission" date="2014-03" db="EMBL/GenBank/DDBJ databases">
        <title>Genomics of Bifidobacteria.</title>
        <authorList>
            <person name="Ventura M."/>
            <person name="Milani C."/>
            <person name="Lugli G.A."/>
        </authorList>
    </citation>
    <scope>NUCLEOTIDE SEQUENCE [LARGE SCALE GENOMIC DNA]</scope>
    <source>
        <strain evidence="6 7">DSM 22767</strain>
    </source>
</reference>
<keyword evidence="2" id="KW-0547">Nucleotide-binding</keyword>
<dbReference type="GO" id="GO:0055085">
    <property type="term" value="P:transmembrane transport"/>
    <property type="evidence" value="ECO:0007669"/>
    <property type="project" value="UniProtKB-ARBA"/>
</dbReference>
<evidence type="ECO:0000313" key="7">
    <source>
        <dbReference type="Proteomes" id="UP000029096"/>
    </source>
</evidence>
<dbReference type="Pfam" id="PF00005">
    <property type="entry name" value="ABC_tran"/>
    <property type="match status" value="1"/>
</dbReference>